<geneLocation type="mitochondrion" evidence="1"/>
<sequence>MTTRVIMTTMITMMEKFYEMPVLPLAPVVSSNKCLYILPQMLK</sequence>
<accession>A0A101LY28</accession>
<keyword evidence="1" id="KW-0496">Mitochondrion</keyword>
<proteinExistence type="predicted"/>
<evidence type="ECO:0000313" key="1">
    <source>
        <dbReference type="EMBL" id="KUM47426.1"/>
    </source>
</evidence>
<comment type="caution">
    <text evidence="1">The sequence shown here is derived from an EMBL/GenBank/DDBJ whole genome shotgun (WGS) entry which is preliminary data.</text>
</comment>
<organism evidence="1">
    <name type="scientific">Picea glauca</name>
    <name type="common">White spruce</name>
    <name type="synonym">Pinus glauca</name>
    <dbReference type="NCBI Taxonomy" id="3330"/>
    <lineage>
        <taxon>Eukaryota</taxon>
        <taxon>Viridiplantae</taxon>
        <taxon>Streptophyta</taxon>
        <taxon>Embryophyta</taxon>
        <taxon>Tracheophyta</taxon>
        <taxon>Spermatophyta</taxon>
        <taxon>Pinopsida</taxon>
        <taxon>Pinidae</taxon>
        <taxon>Conifers I</taxon>
        <taxon>Pinales</taxon>
        <taxon>Pinaceae</taxon>
        <taxon>Picea</taxon>
    </lineage>
</organism>
<dbReference type="AlphaFoldDB" id="A0A101LY28"/>
<reference evidence="1" key="1">
    <citation type="journal article" date="2015" name="Genome Biol. Evol.">
        <title>Organellar Genomes of White Spruce (Picea glauca): Assembly and Annotation.</title>
        <authorList>
            <person name="Jackman S.D."/>
            <person name="Warren R.L."/>
            <person name="Gibb E.A."/>
            <person name="Vandervalk B.P."/>
            <person name="Mohamadi H."/>
            <person name="Chu J."/>
            <person name="Raymond A."/>
            <person name="Pleasance S."/>
            <person name="Coope R."/>
            <person name="Wildung M.R."/>
            <person name="Ritland C.E."/>
            <person name="Bousquet J."/>
            <person name="Jones S.J."/>
            <person name="Bohlmann J."/>
            <person name="Birol I."/>
        </authorList>
    </citation>
    <scope>NUCLEOTIDE SEQUENCE [LARGE SCALE GENOMIC DNA]</scope>
    <source>
        <tissue evidence="1">Flushing bud</tissue>
    </source>
</reference>
<dbReference type="EMBL" id="LKAM01000007">
    <property type="protein sequence ID" value="KUM47426.1"/>
    <property type="molecule type" value="Genomic_DNA"/>
</dbReference>
<gene>
    <name evidence="1" type="ORF">ABT39_MTgene5611</name>
</gene>
<protein>
    <submittedName>
        <fullName evidence="1">Uncharacterized protein</fullName>
    </submittedName>
</protein>
<name>A0A101LY28_PICGL</name>